<evidence type="ECO:0000313" key="3">
    <source>
        <dbReference type="EnsemblMetazoa" id="Aqu2.1.02848_001"/>
    </source>
</evidence>
<dbReference type="AlphaFoldDB" id="A0A1X7SLE4"/>
<keyword evidence="1" id="KW-0175">Coiled coil</keyword>
<sequence>LNERIETQLRTKDQEIEDLKAAAIREKIEMTKTEKDYELQIEALKTAMKENEKIIEQSGIKDLSIIIREKDKAIAELQELIMGSKVNEFEQKMKHDLEASSDPESQIKYLNIIISEKDKTIAELNEKIGTLQKLNRMKNQEIEDIKTANEREKIKFNEDLELQISKASKIPSTESTQNEDLSSIISAELEKNETMVINEPEQVEEMASLKDSSDTSSPSNSRSDLTTRPQEIEPEVDI</sequence>
<feature type="coiled-coil region" evidence="1">
    <location>
        <begin position="2"/>
        <end position="36"/>
    </location>
</feature>
<feature type="compositionally biased region" description="Low complexity" evidence="2">
    <location>
        <begin position="214"/>
        <end position="224"/>
    </location>
</feature>
<reference evidence="3" key="1">
    <citation type="submission" date="2017-05" db="UniProtKB">
        <authorList>
            <consortium name="EnsemblMetazoa"/>
        </authorList>
    </citation>
    <scope>IDENTIFICATION</scope>
</reference>
<feature type="region of interest" description="Disordered" evidence="2">
    <location>
        <begin position="192"/>
        <end position="238"/>
    </location>
</feature>
<evidence type="ECO:0000256" key="2">
    <source>
        <dbReference type="SAM" id="MobiDB-lite"/>
    </source>
</evidence>
<feature type="coiled-coil region" evidence="1">
    <location>
        <begin position="114"/>
        <end position="151"/>
    </location>
</feature>
<name>A0A1X7SLE4_AMPQE</name>
<organism evidence="3">
    <name type="scientific">Amphimedon queenslandica</name>
    <name type="common">Sponge</name>
    <dbReference type="NCBI Taxonomy" id="400682"/>
    <lineage>
        <taxon>Eukaryota</taxon>
        <taxon>Metazoa</taxon>
        <taxon>Porifera</taxon>
        <taxon>Demospongiae</taxon>
        <taxon>Heteroscleromorpha</taxon>
        <taxon>Haplosclerida</taxon>
        <taxon>Niphatidae</taxon>
        <taxon>Amphimedon</taxon>
    </lineage>
</organism>
<dbReference type="InParanoid" id="A0A1X7SLE4"/>
<dbReference type="EnsemblMetazoa" id="Aqu2.1.02848_001">
    <property type="protein sequence ID" value="Aqu2.1.02848_001"/>
    <property type="gene ID" value="Aqu2.1.02848"/>
</dbReference>
<evidence type="ECO:0000256" key="1">
    <source>
        <dbReference type="SAM" id="Coils"/>
    </source>
</evidence>
<proteinExistence type="predicted"/>
<protein>
    <submittedName>
        <fullName evidence="3">Uncharacterized protein</fullName>
    </submittedName>
</protein>
<accession>A0A1X7SLE4</accession>